<dbReference type="RefSeq" id="WP_092891042.1">
    <property type="nucleotide sequence ID" value="NZ_FOOQ01000001.1"/>
</dbReference>
<dbReference type="Proteomes" id="UP000198876">
    <property type="component" value="Unassembled WGS sequence"/>
</dbReference>
<dbReference type="InterPro" id="IPR055768">
    <property type="entry name" value="DUF7344"/>
</dbReference>
<dbReference type="STRING" id="553467.SAMN04488063_0627"/>
<gene>
    <name evidence="3" type="ORF">SAMN04488063_0627</name>
</gene>
<protein>
    <recommendedName>
        <fullName evidence="2">DUF7344 domain-containing protein</fullName>
    </recommendedName>
</protein>
<evidence type="ECO:0000313" key="4">
    <source>
        <dbReference type="Proteomes" id="UP000198876"/>
    </source>
</evidence>
<sequence length="168" mass="18599">MAAETAEDELAESSIHEVLSNDRRRMVIEHLQQSDELTLRELSERIAAQETGESPPPRNIRQSAYVSLQQTHIPKLVGLDIVEYDEREKLVELKRSDKVEVYMEVVPEGEITWSQYYAGLGALGVVATAAPAAGVPGFASVGGVPIATTVFLLVLCSALYQRYRQVRD</sequence>
<evidence type="ECO:0000259" key="2">
    <source>
        <dbReference type="Pfam" id="PF24035"/>
    </source>
</evidence>
<keyword evidence="1" id="KW-0472">Membrane</keyword>
<reference evidence="4" key="1">
    <citation type="submission" date="2016-10" db="EMBL/GenBank/DDBJ databases">
        <authorList>
            <person name="Varghese N."/>
            <person name="Submissions S."/>
        </authorList>
    </citation>
    <scope>NUCLEOTIDE SEQUENCE [LARGE SCALE GENOMIC DNA]</scope>
    <source>
        <strain evidence="4">CGMCC 1.7739</strain>
    </source>
</reference>
<dbReference type="EMBL" id="FOOQ01000001">
    <property type="protein sequence ID" value="SFF87797.1"/>
    <property type="molecule type" value="Genomic_DNA"/>
</dbReference>
<dbReference type="AlphaFoldDB" id="A0A1I2ME29"/>
<feature type="transmembrane region" description="Helical" evidence="1">
    <location>
        <begin position="116"/>
        <end position="135"/>
    </location>
</feature>
<evidence type="ECO:0000256" key="1">
    <source>
        <dbReference type="SAM" id="Phobius"/>
    </source>
</evidence>
<dbReference type="Pfam" id="PF24035">
    <property type="entry name" value="DUF7344"/>
    <property type="match status" value="1"/>
</dbReference>
<organism evidence="3 4">
    <name type="scientific">Halopelagius inordinatus</name>
    <dbReference type="NCBI Taxonomy" id="553467"/>
    <lineage>
        <taxon>Archaea</taxon>
        <taxon>Methanobacteriati</taxon>
        <taxon>Methanobacteriota</taxon>
        <taxon>Stenosarchaea group</taxon>
        <taxon>Halobacteria</taxon>
        <taxon>Halobacteriales</taxon>
        <taxon>Haloferacaceae</taxon>
    </lineage>
</organism>
<keyword evidence="4" id="KW-1185">Reference proteome</keyword>
<feature type="transmembrane region" description="Helical" evidence="1">
    <location>
        <begin position="141"/>
        <end position="160"/>
    </location>
</feature>
<evidence type="ECO:0000313" key="3">
    <source>
        <dbReference type="EMBL" id="SFF87797.1"/>
    </source>
</evidence>
<keyword evidence="1" id="KW-0812">Transmembrane</keyword>
<accession>A0A1I2ME29</accession>
<keyword evidence="1" id="KW-1133">Transmembrane helix</keyword>
<dbReference type="OrthoDB" id="331021at2157"/>
<proteinExistence type="predicted"/>
<name>A0A1I2ME29_9EURY</name>
<feature type="domain" description="DUF7344" evidence="2">
    <location>
        <begin position="16"/>
        <end position="92"/>
    </location>
</feature>